<evidence type="ECO:0000313" key="7">
    <source>
        <dbReference type="Proteomes" id="UP000186922"/>
    </source>
</evidence>
<keyword evidence="5" id="KW-0963">Cytoplasm</keyword>
<dbReference type="EC" id="3.1.1.96" evidence="2 5"/>
<dbReference type="InterPro" id="IPR003732">
    <property type="entry name" value="Daa-tRNA_deacyls_DTD"/>
</dbReference>
<protein>
    <recommendedName>
        <fullName evidence="2 5">D-aminoacyl-tRNA deacylase</fullName>
        <ecNumber evidence="2 5">3.1.1.96</ecNumber>
    </recommendedName>
</protein>
<dbReference type="STRING" id="947166.A0A1D1W642"/>
<evidence type="ECO:0000256" key="3">
    <source>
        <dbReference type="ARBA" id="ARBA00047676"/>
    </source>
</evidence>
<accession>A0A1D1W642</accession>
<reference evidence="6 7" key="1">
    <citation type="journal article" date="2016" name="Nat. Commun.">
        <title>Extremotolerant tardigrade genome and improved radiotolerance of human cultured cells by tardigrade-unique protein.</title>
        <authorList>
            <person name="Hashimoto T."/>
            <person name="Horikawa D.D."/>
            <person name="Saito Y."/>
            <person name="Kuwahara H."/>
            <person name="Kozuka-Hata H."/>
            <person name="Shin-I T."/>
            <person name="Minakuchi Y."/>
            <person name="Ohishi K."/>
            <person name="Motoyama A."/>
            <person name="Aizu T."/>
            <person name="Enomoto A."/>
            <person name="Kondo K."/>
            <person name="Tanaka S."/>
            <person name="Hara Y."/>
            <person name="Koshikawa S."/>
            <person name="Sagara H."/>
            <person name="Miura T."/>
            <person name="Yokobori S."/>
            <person name="Miyagawa K."/>
            <person name="Suzuki Y."/>
            <person name="Kubo T."/>
            <person name="Oyama M."/>
            <person name="Kohara Y."/>
            <person name="Fujiyama A."/>
            <person name="Arakawa K."/>
            <person name="Katayama T."/>
            <person name="Toyoda A."/>
            <person name="Kunieda T."/>
        </authorList>
    </citation>
    <scope>NUCLEOTIDE SEQUENCE [LARGE SCALE GENOMIC DNA]</scope>
    <source>
        <strain evidence="6 7">YOKOZUNA-1</strain>
    </source>
</reference>
<gene>
    <name evidence="6" type="primary">RvY_18529-1</name>
    <name evidence="6" type="synonym">RvY_18529.1</name>
    <name evidence="6" type="ORF">RvY_18529</name>
</gene>
<dbReference type="Proteomes" id="UP000186922">
    <property type="component" value="Unassembled WGS sequence"/>
</dbReference>
<dbReference type="SUPFAM" id="SSF69500">
    <property type="entry name" value="DTD-like"/>
    <property type="match status" value="1"/>
</dbReference>
<comment type="subcellular location">
    <subcellularLocation>
        <location evidence="5">Cytoplasm</location>
    </subcellularLocation>
</comment>
<dbReference type="NCBIfam" id="TIGR00256">
    <property type="entry name" value="D-aminoacyl-tRNA deacylase"/>
    <property type="match status" value="1"/>
</dbReference>
<comment type="catalytic activity">
    <reaction evidence="3">
        <text>glycyl-tRNA(Ala) + H2O = tRNA(Ala) + glycine + H(+)</text>
        <dbReference type="Rhea" id="RHEA:53744"/>
        <dbReference type="Rhea" id="RHEA-COMP:9657"/>
        <dbReference type="Rhea" id="RHEA-COMP:13640"/>
        <dbReference type="ChEBI" id="CHEBI:15377"/>
        <dbReference type="ChEBI" id="CHEBI:15378"/>
        <dbReference type="ChEBI" id="CHEBI:57305"/>
        <dbReference type="ChEBI" id="CHEBI:78442"/>
        <dbReference type="ChEBI" id="CHEBI:78522"/>
        <dbReference type="EC" id="3.1.1.96"/>
    </reaction>
</comment>
<dbReference type="FunFam" id="3.50.80.10:FF:000001">
    <property type="entry name" value="D-aminoacyl-tRNA deacylase"/>
    <property type="match status" value="1"/>
</dbReference>
<comment type="caution">
    <text evidence="6">The sequence shown here is derived from an EMBL/GenBank/DDBJ whole genome shotgun (WGS) entry which is preliminary data.</text>
</comment>
<evidence type="ECO:0000256" key="2">
    <source>
        <dbReference type="ARBA" id="ARBA00013056"/>
    </source>
</evidence>
<sequence length="167" mass="18953">MRAVIQRVVRASVRKKDAQEEVSSIQHGLLIFIGVHRDDKVPVDVDWMVKKILNLRLYDDKAGGRWKHSVKEMNYEILCISQFTLYANTMKGSKPDFHHSMLGPESFPVYELLIERLGASYDASKIQRGFFGEHMLIDSEMDGPVTITIDSPMRNPASQNGSSSIIE</sequence>
<evidence type="ECO:0000256" key="1">
    <source>
        <dbReference type="ARBA" id="ARBA00009673"/>
    </source>
</evidence>
<dbReference type="OrthoDB" id="275783at2759"/>
<dbReference type="Pfam" id="PF02580">
    <property type="entry name" value="Tyr_Deacylase"/>
    <property type="match status" value="1"/>
</dbReference>
<keyword evidence="5" id="KW-0694">RNA-binding</keyword>
<keyword evidence="7" id="KW-1185">Reference proteome</keyword>
<evidence type="ECO:0000256" key="5">
    <source>
        <dbReference type="RuleBase" id="RU003470"/>
    </source>
</evidence>
<dbReference type="EMBL" id="BDGG01000019">
    <property type="protein sequence ID" value="GAV08905.1"/>
    <property type="molecule type" value="Genomic_DNA"/>
</dbReference>
<dbReference type="GO" id="GO:0000049">
    <property type="term" value="F:tRNA binding"/>
    <property type="evidence" value="ECO:0007669"/>
    <property type="project" value="UniProtKB-KW"/>
</dbReference>
<dbReference type="GO" id="GO:0005737">
    <property type="term" value="C:cytoplasm"/>
    <property type="evidence" value="ECO:0007669"/>
    <property type="project" value="UniProtKB-SubCell"/>
</dbReference>
<organism evidence="6 7">
    <name type="scientific">Ramazzottius varieornatus</name>
    <name type="common">Water bear</name>
    <name type="synonym">Tardigrade</name>
    <dbReference type="NCBI Taxonomy" id="947166"/>
    <lineage>
        <taxon>Eukaryota</taxon>
        <taxon>Metazoa</taxon>
        <taxon>Ecdysozoa</taxon>
        <taxon>Tardigrada</taxon>
        <taxon>Eutardigrada</taxon>
        <taxon>Parachela</taxon>
        <taxon>Hypsibioidea</taxon>
        <taxon>Ramazzottiidae</taxon>
        <taxon>Ramazzottius</taxon>
    </lineage>
</organism>
<dbReference type="GO" id="GO:0051500">
    <property type="term" value="F:D-tyrosyl-tRNA(Tyr) deacylase activity"/>
    <property type="evidence" value="ECO:0007669"/>
    <property type="project" value="TreeGrafter"/>
</dbReference>
<proteinExistence type="inferred from homology"/>
<evidence type="ECO:0000256" key="4">
    <source>
        <dbReference type="ARBA" id="ARBA00048018"/>
    </source>
</evidence>
<evidence type="ECO:0000313" key="6">
    <source>
        <dbReference type="EMBL" id="GAV08905.1"/>
    </source>
</evidence>
<dbReference type="PANTHER" id="PTHR10472:SF5">
    <property type="entry name" value="D-AMINOACYL-TRNA DEACYLASE 1"/>
    <property type="match status" value="1"/>
</dbReference>
<dbReference type="GO" id="GO:0106026">
    <property type="term" value="F:Gly-tRNA(Ala) deacylase activity"/>
    <property type="evidence" value="ECO:0007669"/>
    <property type="project" value="RHEA"/>
</dbReference>
<name>A0A1D1W642_RAMVA</name>
<keyword evidence="5" id="KW-0378">Hydrolase</keyword>
<comment type="catalytic activity">
    <reaction evidence="4">
        <text>a D-aminoacyl-tRNA + H2O = a tRNA + a D-alpha-amino acid + H(+)</text>
        <dbReference type="Rhea" id="RHEA:13953"/>
        <dbReference type="Rhea" id="RHEA-COMP:10123"/>
        <dbReference type="Rhea" id="RHEA-COMP:10124"/>
        <dbReference type="ChEBI" id="CHEBI:15377"/>
        <dbReference type="ChEBI" id="CHEBI:15378"/>
        <dbReference type="ChEBI" id="CHEBI:59871"/>
        <dbReference type="ChEBI" id="CHEBI:78442"/>
        <dbReference type="ChEBI" id="CHEBI:79333"/>
        <dbReference type="EC" id="3.1.1.96"/>
    </reaction>
</comment>
<dbReference type="AlphaFoldDB" id="A0A1D1W642"/>
<dbReference type="InterPro" id="IPR023509">
    <property type="entry name" value="DTD-like_sf"/>
</dbReference>
<keyword evidence="5" id="KW-0820">tRNA-binding</keyword>
<dbReference type="PANTHER" id="PTHR10472">
    <property type="entry name" value="D-TYROSYL-TRNA TYR DEACYLASE"/>
    <property type="match status" value="1"/>
</dbReference>
<dbReference type="Gene3D" id="3.50.80.10">
    <property type="entry name" value="D-tyrosyl-tRNA(Tyr) deacylase"/>
    <property type="match status" value="1"/>
</dbReference>
<comment type="similarity">
    <text evidence="1 5">Belongs to the DTD family.</text>
</comment>